<dbReference type="PRINTS" id="PR00701">
    <property type="entry name" value="60KDINNERMP"/>
</dbReference>
<evidence type="ECO:0000256" key="11">
    <source>
        <dbReference type="ARBA" id="ARBA00023288"/>
    </source>
</evidence>
<dbReference type="Proteomes" id="UP000304148">
    <property type="component" value="Chromosome"/>
</dbReference>
<dbReference type="EMBL" id="LS992241">
    <property type="protein sequence ID" value="SYX83831.1"/>
    <property type="molecule type" value="Genomic_DNA"/>
</dbReference>
<keyword evidence="4 12" id="KW-0812">Transmembrane</keyword>
<dbReference type="InterPro" id="IPR023060">
    <property type="entry name" value="YidC/YidC1/YidC2_Firmicutes"/>
</dbReference>
<comment type="function">
    <text evidence="12">Required for the insertion and/or proper folding and/or complex formation of integral membrane proteins into the membrane. Involved in integration of membrane proteins that insert both dependently and independently of the Sec translocase complex, as well as at least some lipoproteins.</text>
</comment>
<keyword evidence="10 12" id="KW-0143">Chaperone</keyword>
<evidence type="ECO:0000256" key="1">
    <source>
        <dbReference type="ARBA" id="ARBA00004651"/>
    </source>
</evidence>
<sequence length="271" mass="30882">MEQFNVFTYKRKFILIGALLLLVLLSGCGVSGPNATVDANTPGFFNHYIVYPFVYLIQHFAAFFGGSYGLALILLTLLVRLALMPLMMRQYRNQQKMKQKMDVLQPELKLLQDAYKDKKDAESKAKMQQEMMQLYQKHQVNPLAMGCLPMLIQLPILSGLYYAIKFTPEVAAHSFLWFQLGRPDIVLPLLVGIIYFFQYKATQIGMDPMQSKQFAFMGYLSPLMMTVFSLTTPAVIPMYWCVGGVFVILQTLLAKKLYRTKIEPAATVINN</sequence>
<evidence type="ECO:0000313" key="15">
    <source>
        <dbReference type="Proteomes" id="UP000304148"/>
    </source>
</evidence>
<dbReference type="GO" id="GO:0015031">
    <property type="term" value="P:protein transport"/>
    <property type="evidence" value="ECO:0007669"/>
    <property type="project" value="UniProtKB-KW"/>
</dbReference>
<organism evidence="14 15">
    <name type="scientific">Paenibacillus alvei</name>
    <name type="common">Bacillus alvei</name>
    <dbReference type="NCBI Taxonomy" id="44250"/>
    <lineage>
        <taxon>Bacteria</taxon>
        <taxon>Bacillati</taxon>
        <taxon>Bacillota</taxon>
        <taxon>Bacilli</taxon>
        <taxon>Bacillales</taxon>
        <taxon>Paenibacillaceae</taxon>
        <taxon>Paenibacillus</taxon>
    </lineage>
</organism>
<comment type="similarity">
    <text evidence="12">Belongs to the OXA1/ALB3/YidC family. Type 2 subfamily.</text>
</comment>
<keyword evidence="11" id="KW-0449">Lipoprotein</keyword>
<keyword evidence="3 12" id="KW-1003">Cell membrane</keyword>
<feature type="transmembrane region" description="Helical" evidence="12">
    <location>
        <begin position="184"/>
        <end position="202"/>
    </location>
</feature>
<dbReference type="InterPro" id="IPR001708">
    <property type="entry name" value="YidC/ALB3/OXA1/COX18"/>
</dbReference>
<dbReference type="InterPro" id="IPR047196">
    <property type="entry name" value="YidC_ALB_C"/>
</dbReference>
<reference evidence="15" key="1">
    <citation type="submission" date="2018-08" db="EMBL/GenBank/DDBJ databases">
        <authorList>
            <person name="Chevrot R."/>
        </authorList>
    </citation>
    <scope>NUCLEOTIDE SEQUENCE [LARGE SCALE GENOMIC DNA]</scope>
</reference>
<keyword evidence="2 12" id="KW-0813">Transport</keyword>
<accession>A0A383RB08</accession>
<dbReference type="GO" id="GO:0032977">
    <property type="term" value="F:membrane insertase activity"/>
    <property type="evidence" value="ECO:0007669"/>
    <property type="project" value="InterPro"/>
</dbReference>
<dbReference type="InterPro" id="IPR028055">
    <property type="entry name" value="YidC/Oxa/ALB_C"/>
</dbReference>
<evidence type="ECO:0000256" key="6">
    <source>
        <dbReference type="ARBA" id="ARBA00022927"/>
    </source>
</evidence>
<comment type="subcellular location">
    <subcellularLocation>
        <location evidence="1 12">Cell membrane</location>
        <topology evidence="1 12">Multi-pass membrane protein</topology>
    </subcellularLocation>
</comment>
<feature type="transmembrane region" description="Helical" evidence="12">
    <location>
        <begin position="53"/>
        <end position="83"/>
    </location>
</feature>
<protein>
    <recommendedName>
        <fullName evidence="12">Membrane protein insertase YidC</fullName>
    </recommendedName>
    <alternativeName>
        <fullName evidence="12">Foldase YidC</fullName>
    </alternativeName>
    <alternativeName>
        <fullName evidence="12">Membrane integrase YidC</fullName>
    </alternativeName>
    <alternativeName>
        <fullName evidence="12">Membrane protein YidC</fullName>
    </alternativeName>
</protein>
<evidence type="ECO:0000256" key="2">
    <source>
        <dbReference type="ARBA" id="ARBA00022448"/>
    </source>
</evidence>
<dbReference type="HAMAP" id="MF_01811">
    <property type="entry name" value="YidC_type2"/>
    <property type="match status" value="1"/>
</dbReference>
<dbReference type="AlphaFoldDB" id="A0A383RB08"/>
<keyword evidence="8 12" id="KW-0472">Membrane</keyword>
<evidence type="ECO:0000256" key="10">
    <source>
        <dbReference type="ARBA" id="ARBA00023186"/>
    </source>
</evidence>
<name>A0A383RB08_PAEAL</name>
<feature type="domain" description="Membrane insertase YidC/Oxa/ALB C-terminal" evidence="13">
    <location>
        <begin position="68"/>
        <end position="255"/>
    </location>
</feature>
<keyword evidence="5 12" id="KW-0732">Signal</keyword>
<evidence type="ECO:0000256" key="8">
    <source>
        <dbReference type="ARBA" id="ARBA00023136"/>
    </source>
</evidence>
<keyword evidence="7 12" id="KW-1133">Transmembrane helix</keyword>
<evidence type="ECO:0000259" key="13">
    <source>
        <dbReference type="Pfam" id="PF02096"/>
    </source>
</evidence>
<evidence type="ECO:0000256" key="7">
    <source>
        <dbReference type="ARBA" id="ARBA00022989"/>
    </source>
</evidence>
<evidence type="ECO:0000256" key="9">
    <source>
        <dbReference type="ARBA" id="ARBA00023139"/>
    </source>
</evidence>
<dbReference type="GO" id="GO:0051205">
    <property type="term" value="P:protein insertion into membrane"/>
    <property type="evidence" value="ECO:0007669"/>
    <property type="project" value="TreeGrafter"/>
</dbReference>
<dbReference type="CDD" id="cd20070">
    <property type="entry name" value="5TM_YidC_Alb3"/>
    <property type="match status" value="1"/>
</dbReference>
<dbReference type="GO" id="GO:0005886">
    <property type="term" value="C:plasma membrane"/>
    <property type="evidence" value="ECO:0007669"/>
    <property type="project" value="UniProtKB-SubCell"/>
</dbReference>
<dbReference type="Pfam" id="PF02096">
    <property type="entry name" value="60KD_IMP"/>
    <property type="match status" value="1"/>
</dbReference>
<dbReference type="RefSeq" id="WP_138185838.1">
    <property type="nucleotide sequence ID" value="NZ_LS992241.1"/>
</dbReference>
<dbReference type="PANTHER" id="PTHR12428">
    <property type="entry name" value="OXA1"/>
    <property type="match status" value="1"/>
</dbReference>
<gene>
    <name evidence="12 14" type="primary">yidC</name>
    <name evidence="14" type="ORF">PBLR_12253</name>
</gene>
<feature type="transmembrane region" description="Helical" evidence="12">
    <location>
        <begin position="214"/>
        <end position="231"/>
    </location>
</feature>
<evidence type="ECO:0000256" key="12">
    <source>
        <dbReference type="HAMAP-Rule" id="MF_01811"/>
    </source>
</evidence>
<dbReference type="PANTHER" id="PTHR12428:SF65">
    <property type="entry name" value="CYTOCHROME C OXIDASE ASSEMBLY PROTEIN COX18, MITOCHONDRIAL"/>
    <property type="match status" value="1"/>
</dbReference>
<keyword evidence="9" id="KW-0564">Palmitate</keyword>
<proteinExistence type="inferred from homology"/>
<evidence type="ECO:0000256" key="3">
    <source>
        <dbReference type="ARBA" id="ARBA00022475"/>
    </source>
</evidence>
<evidence type="ECO:0000256" key="4">
    <source>
        <dbReference type="ARBA" id="ARBA00022692"/>
    </source>
</evidence>
<dbReference type="NCBIfam" id="TIGR03592">
    <property type="entry name" value="yidC_oxa1_cterm"/>
    <property type="match status" value="1"/>
</dbReference>
<evidence type="ECO:0000313" key="14">
    <source>
        <dbReference type="EMBL" id="SYX83831.1"/>
    </source>
</evidence>
<feature type="transmembrane region" description="Helical" evidence="12">
    <location>
        <begin position="140"/>
        <end position="164"/>
    </location>
</feature>
<keyword evidence="6 12" id="KW-0653">Protein transport</keyword>
<evidence type="ECO:0000256" key="5">
    <source>
        <dbReference type="ARBA" id="ARBA00022729"/>
    </source>
</evidence>